<protein>
    <submittedName>
        <fullName evidence="1">Uncharacterized protein</fullName>
    </submittedName>
</protein>
<dbReference type="RefSeq" id="WP_243261339.1">
    <property type="nucleotide sequence ID" value="NZ_CP085144.1"/>
</dbReference>
<organism evidence="1 2">
    <name type="scientific">Sulfitobacter dubius</name>
    <dbReference type="NCBI Taxonomy" id="218673"/>
    <lineage>
        <taxon>Bacteria</taxon>
        <taxon>Pseudomonadati</taxon>
        <taxon>Pseudomonadota</taxon>
        <taxon>Alphaproteobacteria</taxon>
        <taxon>Rhodobacterales</taxon>
        <taxon>Roseobacteraceae</taxon>
        <taxon>Sulfitobacter</taxon>
    </lineage>
</organism>
<evidence type="ECO:0000313" key="2">
    <source>
        <dbReference type="Proteomes" id="UP000831019"/>
    </source>
</evidence>
<evidence type="ECO:0000313" key="1">
    <source>
        <dbReference type="EMBL" id="UOA15865.1"/>
    </source>
</evidence>
<name>A0ABY3ZMH2_9RHOB</name>
<sequence>MSKNRFKDMVEAKPRVKTGADVEFFTEQFDLAKLLATIGVGRDEMPDKSLLSVRFDLVVEIDVKTRIPLGYYLVRSDQEPSRDKLFDSAS</sequence>
<gene>
    <name evidence="1" type="ORF">DSM109990_02711</name>
</gene>
<reference evidence="2" key="1">
    <citation type="journal article" date="2022" name="Microorganisms">
        <title>Beyond the ABCs#Discovery of Three New Plasmid Types in Rhodobacterales (RepQ, RepY, RepW).</title>
        <authorList>
            <person name="Freese H.M."/>
            <person name="Ringel V."/>
            <person name="Overmann J."/>
            <person name="Petersen J."/>
        </authorList>
    </citation>
    <scope>NUCLEOTIDE SEQUENCE [LARGE SCALE GENOMIC DNA]</scope>
    <source>
        <strain evidence="2">DSM 109990</strain>
    </source>
</reference>
<dbReference type="EMBL" id="CP085144">
    <property type="protein sequence ID" value="UOA15865.1"/>
    <property type="molecule type" value="Genomic_DNA"/>
</dbReference>
<keyword evidence="2" id="KW-1185">Reference proteome</keyword>
<accession>A0ABY3ZMH2</accession>
<dbReference type="Proteomes" id="UP000831019">
    <property type="component" value="Chromosome"/>
</dbReference>
<proteinExistence type="predicted"/>